<evidence type="ECO:0000259" key="6">
    <source>
        <dbReference type="PROSITE" id="PS52004"/>
    </source>
</evidence>
<dbReference type="InterPro" id="IPR057326">
    <property type="entry name" value="KR_dom"/>
</dbReference>
<dbReference type="PROSITE" id="PS52004">
    <property type="entry name" value="KS3_2"/>
    <property type="match status" value="1"/>
</dbReference>
<dbReference type="SMART" id="SM00822">
    <property type="entry name" value="PKS_KR"/>
    <property type="match status" value="1"/>
</dbReference>
<dbReference type="PANTHER" id="PTHR43775">
    <property type="entry name" value="FATTY ACID SYNTHASE"/>
    <property type="match status" value="1"/>
</dbReference>
<dbReference type="Gene3D" id="3.40.366.10">
    <property type="entry name" value="Malonyl-Coenzyme A Acyl Carrier Protein, domain 2"/>
    <property type="match status" value="1"/>
</dbReference>
<dbReference type="InterPro" id="IPR020841">
    <property type="entry name" value="PKS_Beta-ketoAc_synthase_dom"/>
</dbReference>
<reference evidence="7" key="1">
    <citation type="submission" date="2020-01" db="EMBL/GenBank/DDBJ databases">
        <title>Insect and environment-associated Actinomycetes.</title>
        <authorList>
            <person name="Currrie C."/>
            <person name="Chevrette M."/>
            <person name="Carlson C."/>
            <person name="Stubbendieck R."/>
            <person name="Wendt-Pienkowski E."/>
        </authorList>
    </citation>
    <scope>NUCLEOTIDE SEQUENCE</scope>
    <source>
        <strain evidence="7">SID14436</strain>
    </source>
</reference>
<dbReference type="InterPro" id="IPR014030">
    <property type="entry name" value="Ketoacyl_synth_N"/>
</dbReference>
<feature type="non-terminal residue" evidence="7">
    <location>
        <position position="1"/>
    </location>
</feature>
<dbReference type="Gene3D" id="3.30.70.3290">
    <property type="match status" value="1"/>
</dbReference>
<organism evidence="7">
    <name type="scientific">Streptomyces sp. SID14436</name>
    <dbReference type="NCBI Taxonomy" id="2706070"/>
    <lineage>
        <taxon>Bacteria</taxon>
        <taxon>Bacillati</taxon>
        <taxon>Actinomycetota</taxon>
        <taxon>Actinomycetes</taxon>
        <taxon>Kitasatosporales</taxon>
        <taxon>Streptomycetaceae</taxon>
        <taxon>Streptomyces</taxon>
    </lineage>
</organism>
<dbReference type="Gene3D" id="3.40.50.720">
    <property type="entry name" value="NAD(P)-binding Rossmann-like Domain"/>
    <property type="match status" value="1"/>
</dbReference>
<dbReference type="Pfam" id="PF08659">
    <property type="entry name" value="KR"/>
    <property type="match status" value="1"/>
</dbReference>
<gene>
    <name evidence="7" type="ORF">G3I53_33090</name>
</gene>
<dbReference type="InterPro" id="IPR032821">
    <property type="entry name" value="PKS_assoc"/>
</dbReference>
<sequence length="1366" mass="138381">ASGTGRHAGAEPDGASGTGRHAGAEPDGDSGTGRHAGAEPDGASGTGRYAGAEPDGDSGTGRHAGAVPGAARWGAFLDDPAAFDAGHFAVDEAEARALDPQARIFLELAHEALERAGYAGARRRGLRVGVFAAVGDSGYRQVLADAGPAYTPPAGTALTGTLPNLVAARVAHCLDLDGPALVVDTACSSGLVALHLARRSLTDGECDLAVVGGVNLHLTPDAHRALEGAQALSPTGRSRAFAADADGFVPGEGGAALVLRPLPAAQRHDDDVLAVVRGTAVNNDGTSLSLMAPNPLRQREVITRAYEVCGVDPASVTYVEAHGTGTPVGDPIELRSLAHAFPARPDGRDRLLGSVKTNIGHLLNAAALPSLVKVVLALRHGRLPASLHGARPSPAVERAGFALVTEATRWEADGPRRAGVNAFGFGGTNAHAVLEEAPPAPVRPPHRDGGGPRLLTLSAGSAAGLDAWAARLTDHLRDRPDLADGDVCRSAALARDERPHRLAVVVDGDLWERLAALRADDGDGGAGIGATGTVTRRPRTVFVLPGQGAPVPAQGRELYATAPVYRATLDEASAALGPVHGRELASWCVDTAPDAGELAATEVAQPLLVAHGVALARQLAVWGVRPDAVVGHSVGELTAACVAGMLSLPDALAFAAERGRLMGASTAPGAMAAVRGADEREVADLVGAAAGSLAVAAYNGPGRLVLSGTPDAVRRAAERLTGRGATVRPLEVTRAFHSPLMEPVADALTEAARRLAPSASDVPLMSTLTARWEGRLDAEHLREHALRPVRFGRAVERLVEEGYDTFVDLGADGGLAGPVRAVAARCRVRAGVSATGGPEGGATGGATGVAVGAAGTAGTADDAGRGVLVVSAPARPEDAGAAVTGPGGARELMATVARLWVRGVPVDRTELDAGTRRVPLPPYPYQRRRYWPSPLPDGVGLLHEVVWRAAPPVAGGPAGAVLVTGPDEVAVRRLTDALKAEGVRAVAGDAREAAPDGERPATVLLLAGPVRQLGTAAGPDSGLHGAVEQFRDALALVDRYGARRLLLVTEDVHVTGQGAERPVPGQAVLGGLALAVAPESAGSWAHWVDLASGDDESSRVRAVAAELAAPQAPEPVAWRGGRRWRRTVTAGPGTETADPAAPGADAPGTRARTAAGRLPADGTYLVTGGAGALGSALARNLAGRGRPVLVLTGRSVRPPRGLLEELTALGADARYVAADLTVPDQVERLVAGLPPLDAVFHAAGVVRPGSLRGTDVADTLDVLAAKTAGTVLLAEALGRHGRRPGLCVAFSSVASVLPGLAGALGAYAAANAFLDAFAGAERRAGRPWLSVNFGPFAGPGMAAGAADAGVLAGPAGRPLAVAPALA</sequence>
<feature type="non-terminal residue" evidence="7">
    <location>
        <position position="1366"/>
    </location>
</feature>
<dbReference type="SUPFAM" id="SSF53901">
    <property type="entry name" value="Thiolase-like"/>
    <property type="match status" value="1"/>
</dbReference>
<dbReference type="InterPro" id="IPR016035">
    <property type="entry name" value="Acyl_Trfase/lysoPLipase"/>
</dbReference>
<dbReference type="InterPro" id="IPR014043">
    <property type="entry name" value="Acyl_transferase_dom"/>
</dbReference>
<dbReference type="InterPro" id="IPR036291">
    <property type="entry name" value="NAD(P)-bd_dom_sf"/>
</dbReference>
<dbReference type="InterPro" id="IPR016039">
    <property type="entry name" value="Thiolase-like"/>
</dbReference>
<feature type="region of interest" description="Disordered" evidence="5">
    <location>
        <begin position="1129"/>
        <end position="1150"/>
    </location>
</feature>
<dbReference type="SMART" id="SM00827">
    <property type="entry name" value="PKS_AT"/>
    <property type="match status" value="1"/>
</dbReference>
<dbReference type="EMBL" id="JAAGMD010000904">
    <property type="protein sequence ID" value="NEA90739.1"/>
    <property type="molecule type" value="Genomic_DNA"/>
</dbReference>
<dbReference type="Pfam" id="PF16197">
    <property type="entry name" value="KAsynt_C_assoc"/>
    <property type="match status" value="1"/>
</dbReference>
<dbReference type="SUPFAM" id="SSF51735">
    <property type="entry name" value="NAD(P)-binding Rossmann-fold domains"/>
    <property type="match status" value="2"/>
</dbReference>
<dbReference type="InterPro" id="IPR001227">
    <property type="entry name" value="Ac_transferase_dom_sf"/>
</dbReference>
<evidence type="ECO:0000256" key="3">
    <source>
        <dbReference type="ARBA" id="ARBA00022679"/>
    </source>
</evidence>
<dbReference type="SUPFAM" id="SSF52151">
    <property type="entry name" value="FabD/lysophospholipase-like"/>
    <property type="match status" value="1"/>
</dbReference>
<dbReference type="GO" id="GO:0004312">
    <property type="term" value="F:fatty acid synthase activity"/>
    <property type="evidence" value="ECO:0007669"/>
    <property type="project" value="TreeGrafter"/>
</dbReference>
<dbReference type="Pfam" id="PF00109">
    <property type="entry name" value="ketoacyl-synt"/>
    <property type="match status" value="1"/>
</dbReference>
<dbReference type="InterPro" id="IPR018201">
    <property type="entry name" value="Ketoacyl_synth_AS"/>
</dbReference>
<keyword evidence="1" id="KW-0596">Phosphopantetheine</keyword>
<protein>
    <submittedName>
        <fullName evidence="7">SDR family NAD(P)-dependent oxidoreductase</fullName>
    </submittedName>
</protein>
<proteinExistence type="predicted"/>
<feature type="region of interest" description="Disordered" evidence="5">
    <location>
        <begin position="1"/>
        <end position="66"/>
    </location>
</feature>
<dbReference type="InterPro" id="IPR050091">
    <property type="entry name" value="PKS_NRPS_Biosynth_Enz"/>
</dbReference>
<dbReference type="InterPro" id="IPR013968">
    <property type="entry name" value="PKS_KR"/>
</dbReference>
<keyword evidence="2" id="KW-0597">Phosphoprotein</keyword>
<feature type="domain" description="Ketosynthase family 3 (KS3)" evidence="6">
    <location>
        <begin position="10"/>
        <end position="436"/>
    </location>
</feature>
<dbReference type="RefSeq" id="WP_164439065.1">
    <property type="nucleotide sequence ID" value="NZ_JAAGMD010000904.1"/>
</dbReference>
<keyword evidence="3" id="KW-0808">Transferase</keyword>
<evidence type="ECO:0000256" key="5">
    <source>
        <dbReference type="SAM" id="MobiDB-lite"/>
    </source>
</evidence>
<dbReference type="GO" id="GO:0004315">
    <property type="term" value="F:3-oxoacyl-[acyl-carrier-protein] synthase activity"/>
    <property type="evidence" value="ECO:0007669"/>
    <property type="project" value="InterPro"/>
</dbReference>
<name>A0A6G3R4R3_9ACTN</name>
<evidence type="ECO:0000256" key="1">
    <source>
        <dbReference type="ARBA" id="ARBA00022450"/>
    </source>
</evidence>
<dbReference type="Pfam" id="PF02801">
    <property type="entry name" value="Ketoacyl-synt_C"/>
    <property type="match status" value="1"/>
</dbReference>
<evidence type="ECO:0000256" key="4">
    <source>
        <dbReference type="ARBA" id="ARBA00023315"/>
    </source>
</evidence>
<dbReference type="SMART" id="SM00825">
    <property type="entry name" value="PKS_KS"/>
    <property type="match status" value="1"/>
</dbReference>
<accession>A0A6G3R4R3</accession>
<dbReference type="GO" id="GO:0006633">
    <property type="term" value="P:fatty acid biosynthetic process"/>
    <property type="evidence" value="ECO:0007669"/>
    <property type="project" value="InterPro"/>
</dbReference>
<dbReference type="InterPro" id="IPR014031">
    <property type="entry name" value="Ketoacyl_synth_C"/>
</dbReference>
<dbReference type="CDD" id="cd00833">
    <property type="entry name" value="PKS"/>
    <property type="match status" value="1"/>
</dbReference>
<dbReference type="SUPFAM" id="SSF55048">
    <property type="entry name" value="Probable ACP-binding domain of malonyl-CoA ACP transacylase"/>
    <property type="match status" value="1"/>
</dbReference>
<dbReference type="Pfam" id="PF00698">
    <property type="entry name" value="Acyl_transf_1"/>
    <property type="match status" value="1"/>
</dbReference>
<comment type="caution">
    <text evidence="7">The sequence shown here is derived from an EMBL/GenBank/DDBJ whole genome shotgun (WGS) entry which is preliminary data.</text>
</comment>
<dbReference type="InterPro" id="IPR016036">
    <property type="entry name" value="Malonyl_transacylase_ACP-bd"/>
</dbReference>
<dbReference type="PROSITE" id="PS00606">
    <property type="entry name" value="KS3_1"/>
    <property type="match status" value="1"/>
</dbReference>
<dbReference type="Gene3D" id="3.40.47.10">
    <property type="match status" value="1"/>
</dbReference>
<evidence type="ECO:0000256" key="2">
    <source>
        <dbReference type="ARBA" id="ARBA00022553"/>
    </source>
</evidence>
<dbReference type="PANTHER" id="PTHR43775:SF37">
    <property type="entry name" value="SI:DKEY-61P9.11"/>
    <property type="match status" value="1"/>
</dbReference>
<evidence type="ECO:0000313" key="7">
    <source>
        <dbReference type="EMBL" id="NEA90739.1"/>
    </source>
</evidence>
<keyword evidence="4" id="KW-0012">Acyltransferase</keyword>